<sequence length="209" mass="23449">MARKRLADLVQEEANKDTTDTTKASVIDVTATPVEESLEQESANEENNTEGTHLSKADLEVTIQELNELIAQVHQSEANLQNQVEQLQSALSEQKQLSEYSEKALAEQKTKADRSEKELKEAKKTALQLAEANSQLSAEIEELKQTVALLEQQRQPQQQRPQVKEKPPAITKAPISYRKSYGTLERLQVQPSVEQTHSSDTSSPMWLLD</sequence>
<feature type="compositionally biased region" description="Polar residues" evidence="1">
    <location>
        <begin position="189"/>
        <end position="209"/>
    </location>
</feature>
<feature type="region of interest" description="Disordered" evidence="1">
    <location>
        <begin position="101"/>
        <end position="121"/>
    </location>
</feature>
<feature type="region of interest" description="Disordered" evidence="1">
    <location>
        <begin position="1"/>
        <end position="54"/>
    </location>
</feature>
<proteinExistence type="predicted"/>
<organism evidence="2 3">
    <name type="scientific">Dulcicalothrix desertica PCC 7102</name>
    <dbReference type="NCBI Taxonomy" id="232991"/>
    <lineage>
        <taxon>Bacteria</taxon>
        <taxon>Bacillati</taxon>
        <taxon>Cyanobacteriota</taxon>
        <taxon>Cyanophyceae</taxon>
        <taxon>Nostocales</taxon>
        <taxon>Calotrichaceae</taxon>
        <taxon>Dulcicalothrix</taxon>
    </lineage>
</organism>
<feature type="compositionally biased region" description="Low complexity" evidence="1">
    <location>
        <begin position="152"/>
        <end position="161"/>
    </location>
</feature>
<reference evidence="2" key="2">
    <citation type="journal article" date="2019" name="Genome Biol. Evol.">
        <title>Day and night: Metabolic profiles and evolutionary relationships of six axenic non-marine cyanobacteria.</title>
        <authorList>
            <person name="Will S.E."/>
            <person name="Henke P."/>
            <person name="Boedeker C."/>
            <person name="Huang S."/>
            <person name="Brinkmann H."/>
            <person name="Rohde M."/>
            <person name="Jarek M."/>
            <person name="Friedl T."/>
            <person name="Seufert S."/>
            <person name="Schumacher M."/>
            <person name="Overmann J."/>
            <person name="Neumann-Schaal M."/>
            <person name="Petersen J."/>
        </authorList>
    </citation>
    <scope>NUCLEOTIDE SEQUENCE [LARGE SCALE GENOMIC DNA]</scope>
    <source>
        <strain evidence="2">PCC 7102</strain>
    </source>
</reference>
<dbReference type="OrthoDB" id="510707at2"/>
<evidence type="ECO:0000313" key="3">
    <source>
        <dbReference type="Proteomes" id="UP000271624"/>
    </source>
</evidence>
<gene>
    <name evidence="2" type="ORF">DSM106972_057730</name>
</gene>
<dbReference type="Proteomes" id="UP000271624">
    <property type="component" value="Unassembled WGS sequence"/>
</dbReference>
<dbReference type="AlphaFoldDB" id="A0A433V9V8"/>
<name>A0A433V9V8_9CYAN</name>
<reference evidence="2" key="1">
    <citation type="submission" date="2018-12" db="EMBL/GenBank/DDBJ databases">
        <authorList>
            <person name="Will S."/>
            <person name="Neumann-Schaal M."/>
            <person name="Henke P."/>
        </authorList>
    </citation>
    <scope>NUCLEOTIDE SEQUENCE</scope>
    <source>
        <strain evidence="2">PCC 7102</strain>
    </source>
</reference>
<evidence type="ECO:0000313" key="2">
    <source>
        <dbReference type="EMBL" id="RUT02853.1"/>
    </source>
</evidence>
<feature type="region of interest" description="Disordered" evidence="1">
    <location>
        <begin position="151"/>
        <end position="209"/>
    </location>
</feature>
<evidence type="ECO:0000256" key="1">
    <source>
        <dbReference type="SAM" id="MobiDB-lite"/>
    </source>
</evidence>
<dbReference type="EMBL" id="RSCL01000015">
    <property type="protein sequence ID" value="RUT02853.1"/>
    <property type="molecule type" value="Genomic_DNA"/>
</dbReference>
<dbReference type="RefSeq" id="WP_127084031.1">
    <property type="nucleotide sequence ID" value="NZ_RSCL01000015.1"/>
</dbReference>
<feature type="compositionally biased region" description="Acidic residues" evidence="1">
    <location>
        <begin position="36"/>
        <end position="48"/>
    </location>
</feature>
<accession>A0A433V9V8</accession>
<comment type="caution">
    <text evidence="2">The sequence shown here is derived from an EMBL/GenBank/DDBJ whole genome shotgun (WGS) entry which is preliminary data.</text>
</comment>
<protein>
    <submittedName>
        <fullName evidence="2">Uncharacterized protein</fullName>
    </submittedName>
</protein>
<keyword evidence="3" id="KW-1185">Reference proteome</keyword>